<dbReference type="STRING" id="1618350.UR67_C0002G0071"/>
<comment type="subcellular location">
    <subcellularLocation>
        <location evidence="1">Cell inner membrane</location>
        <topology evidence="1">Multi-pass membrane protein</topology>
    </subcellularLocation>
</comment>
<feature type="domain" description="Type II secretion system protein GspF" evidence="9">
    <location>
        <begin position="68"/>
        <end position="191"/>
    </location>
</feature>
<sequence length="401" mass="44279">MKKFEYTALDENGKIKSGQIESADDIQAANILRERDLIITSLREKEELNLSQYFSRFQKVPETERVMFARQMATMIIAGLPLSKALAVIMEQSQNKKMKQAITMMIQDIDGGLSLSQSLEKHRDIFSNIFISLIKAGEASGNIDKILLRLADTLENQHKFKSQVKGAMIYPVIVLIFMVIVMGIMFVFVIPKLTAMFTDMGADLPLPTKILIAVSTWSQNNFLLVILGIAGFAFAINSIGKTPKGQYFFADRALGLPIFGKLNRQIEFANLARTLSLLINSGLPILTSLEISRETCDNLRVKEGIAKAAKAVEKGSPLSEPLKANSLFPVMLSQMVAIGEETGKIDEVLEKVSSFFESEASESTKNLSTAIEPLIMVVLGIGVAFLIISIILPIYKLTTSF</sequence>
<proteinExistence type="inferred from homology"/>
<name>A0A0G0C1J0_UNCC3</name>
<dbReference type="Gene3D" id="1.20.81.30">
    <property type="entry name" value="Type II secretion system (T2SS), domain F"/>
    <property type="match status" value="2"/>
</dbReference>
<evidence type="ECO:0000256" key="7">
    <source>
        <dbReference type="ARBA" id="ARBA00023136"/>
    </source>
</evidence>
<evidence type="ECO:0000256" key="2">
    <source>
        <dbReference type="ARBA" id="ARBA00005745"/>
    </source>
</evidence>
<dbReference type="InterPro" id="IPR018076">
    <property type="entry name" value="T2SS_GspF_dom"/>
</dbReference>
<dbReference type="Proteomes" id="UP000034581">
    <property type="component" value="Unassembled WGS sequence"/>
</dbReference>
<evidence type="ECO:0000256" key="3">
    <source>
        <dbReference type="ARBA" id="ARBA00022475"/>
    </source>
</evidence>
<evidence type="ECO:0000256" key="6">
    <source>
        <dbReference type="ARBA" id="ARBA00022989"/>
    </source>
</evidence>
<feature type="transmembrane region" description="Helical" evidence="8">
    <location>
        <begin position="68"/>
        <end position="89"/>
    </location>
</feature>
<keyword evidence="6 8" id="KW-1133">Transmembrane helix</keyword>
<evidence type="ECO:0000256" key="8">
    <source>
        <dbReference type="SAM" id="Phobius"/>
    </source>
</evidence>
<evidence type="ECO:0000256" key="4">
    <source>
        <dbReference type="ARBA" id="ARBA00022519"/>
    </source>
</evidence>
<accession>A0A0G0C1J0</accession>
<keyword evidence="3" id="KW-1003">Cell membrane</keyword>
<evidence type="ECO:0000256" key="1">
    <source>
        <dbReference type="ARBA" id="ARBA00004429"/>
    </source>
</evidence>
<reference evidence="10 11" key="1">
    <citation type="journal article" date="2015" name="Nature">
        <title>rRNA introns, odd ribosomes, and small enigmatic genomes across a large radiation of phyla.</title>
        <authorList>
            <person name="Brown C.T."/>
            <person name="Hug L.A."/>
            <person name="Thomas B.C."/>
            <person name="Sharon I."/>
            <person name="Castelle C.J."/>
            <person name="Singh A."/>
            <person name="Wilkins M.J."/>
            <person name="Williams K.H."/>
            <person name="Banfield J.F."/>
        </authorList>
    </citation>
    <scope>NUCLEOTIDE SEQUENCE [LARGE SCALE GENOMIC DNA]</scope>
</reference>
<dbReference type="PANTHER" id="PTHR30012:SF0">
    <property type="entry name" value="TYPE II SECRETION SYSTEM PROTEIN F-RELATED"/>
    <property type="match status" value="1"/>
</dbReference>
<comment type="caution">
    <text evidence="10">The sequence shown here is derived from an EMBL/GenBank/DDBJ whole genome shotgun (WGS) entry which is preliminary data.</text>
</comment>
<dbReference type="FunFam" id="1.20.81.30:FF:000001">
    <property type="entry name" value="Type II secretion system protein F"/>
    <property type="match status" value="2"/>
</dbReference>
<dbReference type="PANTHER" id="PTHR30012">
    <property type="entry name" value="GENERAL SECRETION PATHWAY PROTEIN"/>
    <property type="match status" value="1"/>
</dbReference>
<dbReference type="GO" id="GO:0005886">
    <property type="term" value="C:plasma membrane"/>
    <property type="evidence" value="ECO:0007669"/>
    <property type="project" value="UniProtKB-SubCell"/>
</dbReference>
<protein>
    <recommendedName>
        <fullName evidence="9">Type II secretion system protein GspF domain-containing protein</fullName>
    </recommendedName>
</protein>
<keyword evidence="4" id="KW-0997">Cell inner membrane</keyword>
<feature type="domain" description="Type II secretion system protein GspF" evidence="9">
    <location>
        <begin position="272"/>
        <end position="393"/>
    </location>
</feature>
<dbReference type="Pfam" id="PF00482">
    <property type="entry name" value="T2SSF"/>
    <property type="match status" value="2"/>
</dbReference>
<dbReference type="InterPro" id="IPR042094">
    <property type="entry name" value="T2SS_GspF_sf"/>
</dbReference>
<dbReference type="EMBL" id="LBQB01000002">
    <property type="protein sequence ID" value="KKP69951.1"/>
    <property type="molecule type" value="Genomic_DNA"/>
</dbReference>
<feature type="transmembrane region" description="Helical" evidence="8">
    <location>
        <begin position="167"/>
        <end position="190"/>
    </location>
</feature>
<keyword evidence="5 8" id="KW-0812">Transmembrane</keyword>
<evidence type="ECO:0000313" key="11">
    <source>
        <dbReference type="Proteomes" id="UP000034581"/>
    </source>
</evidence>
<gene>
    <name evidence="10" type="ORF">UR67_C0002G0071</name>
</gene>
<dbReference type="PRINTS" id="PR00812">
    <property type="entry name" value="BCTERIALGSPF"/>
</dbReference>
<evidence type="ECO:0000313" key="10">
    <source>
        <dbReference type="EMBL" id="KKP69951.1"/>
    </source>
</evidence>
<dbReference type="PATRIC" id="fig|1618350.3.peg.376"/>
<feature type="transmembrane region" description="Helical" evidence="8">
    <location>
        <begin position="374"/>
        <end position="395"/>
    </location>
</feature>
<dbReference type="AlphaFoldDB" id="A0A0G0C1J0"/>
<evidence type="ECO:0000259" key="9">
    <source>
        <dbReference type="Pfam" id="PF00482"/>
    </source>
</evidence>
<feature type="transmembrane region" description="Helical" evidence="8">
    <location>
        <begin position="210"/>
        <end position="236"/>
    </location>
</feature>
<dbReference type="InterPro" id="IPR003004">
    <property type="entry name" value="GspF/PilC"/>
</dbReference>
<evidence type="ECO:0000256" key="5">
    <source>
        <dbReference type="ARBA" id="ARBA00022692"/>
    </source>
</evidence>
<organism evidence="10 11">
    <name type="scientific">candidate division CPR3 bacterium GW2011_GWF2_35_18</name>
    <dbReference type="NCBI Taxonomy" id="1618350"/>
    <lineage>
        <taxon>Bacteria</taxon>
        <taxon>Bacteria division CPR3</taxon>
    </lineage>
</organism>
<keyword evidence="7 8" id="KW-0472">Membrane</keyword>
<comment type="similarity">
    <text evidence="2">Belongs to the GSP F family.</text>
</comment>